<sequence>MIDTIKLAYPLDNRLLALLDGCAERLQKLSPDGEILWEKSIVRGDVMPSHYSGLRISIRRVNELYSFLNEDQSRNIGDLAFFEFSLQKWQSPSAYNNRNTTIATDMLALHEWILTLSRALEYEFDPEGFRLYRVDLSQNFLLKHGKPADYIRCLEITFSRHPTADNRLERTGYAVYQRSSWLGKKLYYKGQEFLDVERKKHKTIYTDRYCANELTESETYTPDQLQPLTPTEINELMSMVRFEVEFKRDYFQRYKMATIHMIPKLVERFNQEKNKYINIPLIARGEVQGEFALSPSEYFIIELVRVHGLKRAKEVYLLKKSERSWYHHQRQLAGRGIHLSALDNSKYRYSEEERFINPEQKDYQLELAPFQEDYLQMAA</sequence>
<dbReference type="Proteomes" id="UP001295463">
    <property type="component" value="Chromosome"/>
</dbReference>
<proteinExistence type="predicted"/>
<dbReference type="RefSeq" id="WP_305732873.1">
    <property type="nucleotide sequence ID" value="NZ_OW150024.1"/>
</dbReference>
<evidence type="ECO:0000313" key="2">
    <source>
        <dbReference type="Proteomes" id="UP001295463"/>
    </source>
</evidence>
<accession>A0ABM9DA56</accession>
<gene>
    <name evidence="1" type="ORF">GEAMG1_2263</name>
</gene>
<protein>
    <submittedName>
        <fullName evidence="1">Uncharacterized protein</fullName>
    </submittedName>
</protein>
<name>A0ABM9DA56_9BACT</name>
<keyword evidence="2" id="KW-1185">Reference proteome</keyword>
<evidence type="ECO:0000313" key="1">
    <source>
        <dbReference type="EMBL" id="CAH2032099.1"/>
    </source>
</evidence>
<reference evidence="1 2" key="1">
    <citation type="submission" date="2022-03" db="EMBL/GenBank/DDBJ databases">
        <authorList>
            <person name="Koch H."/>
        </authorList>
    </citation>
    <scope>NUCLEOTIDE SEQUENCE [LARGE SCALE GENOMIC DNA]</scope>
    <source>
        <strain evidence="1 2">G1</strain>
    </source>
</reference>
<dbReference type="EMBL" id="OW150024">
    <property type="protein sequence ID" value="CAH2032099.1"/>
    <property type="molecule type" value="Genomic_DNA"/>
</dbReference>
<organism evidence="1 2">
    <name type="scientific">Trichlorobacter ammonificans</name>
    <dbReference type="NCBI Taxonomy" id="2916410"/>
    <lineage>
        <taxon>Bacteria</taxon>
        <taxon>Pseudomonadati</taxon>
        <taxon>Thermodesulfobacteriota</taxon>
        <taxon>Desulfuromonadia</taxon>
        <taxon>Geobacterales</taxon>
        <taxon>Geobacteraceae</taxon>
        <taxon>Trichlorobacter</taxon>
    </lineage>
</organism>